<dbReference type="PANTHER" id="PTHR14592">
    <property type="entry name" value="UNCHARACTERIZED FAM3"/>
    <property type="match status" value="1"/>
</dbReference>
<name>A0A8C0TG74_CANLF</name>
<reference evidence="11" key="1">
    <citation type="submission" date="2018-10" db="EMBL/GenBank/DDBJ databases">
        <title>De novo assembly of a Great Dane genome.</title>
        <authorList>
            <person name="Kidd J.M."/>
            <person name="Pendleton A.L."/>
            <person name="Shen F."/>
            <person name="Emery S."/>
        </authorList>
    </citation>
    <scope>NUCLEOTIDE SEQUENCE [LARGE SCALE GENOMIC DNA]</scope>
    <source>
        <strain evidence="11">Great Dane</strain>
    </source>
</reference>
<dbReference type="PROSITE" id="PS52031">
    <property type="entry name" value="GG_LECTIN"/>
    <property type="match status" value="1"/>
</dbReference>
<comment type="similarity">
    <text evidence="2">Belongs to the FAM3 family.</text>
</comment>
<evidence type="ECO:0000313" key="12">
    <source>
        <dbReference type="Proteomes" id="UP000694542"/>
    </source>
</evidence>
<protein>
    <submittedName>
        <fullName evidence="11">FAM3 metabolism regulating signaling molecule A</fullName>
    </submittedName>
</protein>
<dbReference type="GO" id="GO:0030246">
    <property type="term" value="F:carbohydrate binding"/>
    <property type="evidence" value="ECO:0007669"/>
    <property type="project" value="UniProtKB-UniRule"/>
</dbReference>
<dbReference type="GO" id="GO:0005576">
    <property type="term" value="C:extracellular region"/>
    <property type="evidence" value="ECO:0007669"/>
    <property type="project" value="UniProtKB-SubCell"/>
</dbReference>
<keyword evidence="9" id="KW-1133">Transmembrane helix</keyword>
<evidence type="ECO:0000259" key="10">
    <source>
        <dbReference type="Pfam" id="PF15711"/>
    </source>
</evidence>
<comment type="subcellular location">
    <subcellularLocation>
        <location evidence="1">Secreted</location>
    </subcellularLocation>
</comment>
<feature type="compositionally biased region" description="Gly residues" evidence="8">
    <location>
        <begin position="156"/>
        <end position="165"/>
    </location>
</feature>
<evidence type="ECO:0000256" key="5">
    <source>
        <dbReference type="ARBA" id="ARBA00022734"/>
    </source>
</evidence>
<evidence type="ECO:0000313" key="11">
    <source>
        <dbReference type="Ensembl" id="ENSCAFP00040035787.1"/>
    </source>
</evidence>
<keyword evidence="3" id="KW-0964">Secreted</keyword>
<evidence type="ECO:0000256" key="4">
    <source>
        <dbReference type="ARBA" id="ARBA00022729"/>
    </source>
</evidence>
<evidence type="ECO:0000256" key="9">
    <source>
        <dbReference type="SAM" id="Phobius"/>
    </source>
</evidence>
<keyword evidence="9" id="KW-0812">Transmembrane</keyword>
<keyword evidence="5 7" id="KW-0430">Lectin</keyword>
<evidence type="ECO:0000256" key="8">
    <source>
        <dbReference type="SAM" id="MobiDB-lite"/>
    </source>
</evidence>
<organism evidence="11 12">
    <name type="scientific">Canis lupus familiaris</name>
    <name type="common">Dog</name>
    <name type="synonym">Canis familiaris</name>
    <dbReference type="NCBI Taxonomy" id="9615"/>
    <lineage>
        <taxon>Eukaryota</taxon>
        <taxon>Metazoa</taxon>
        <taxon>Chordata</taxon>
        <taxon>Craniata</taxon>
        <taxon>Vertebrata</taxon>
        <taxon>Euteleostomi</taxon>
        <taxon>Mammalia</taxon>
        <taxon>Eutheria</taxon>
        <taxon>Laurasiatheria</taxon>
        <taxon>Carnivora</taxon>
        <taxon>Caniformia</taxon>
        <taxon>Canidae</taxon>
        <taxon>Canis</taxon>
    </lineage>
</organism>
<dbReference type="Proteomes" id="UP000694542">
    <property type="component" value="Chromosome X"/>
</dbReference>
<proteinExistence type="inferred from homology"/>
<feature type="region of interest" description="Disordered" evidence="8">
    <location>
        <begin position="38"/>
        <end position="318"/>
    </location>
</feature>
<keyword evidence="6" id="KW-1015">Disulfide bond</keyword>
<sequence length="640" mass="66931">MPTSASSWTSSVGTRCTLYAGEGHLCALGVRGDRAGLQVRGQSSPSLAPPIPPRSTPASHTVSPSVTSSGKPGGSSRHCCIRSSARSHSPSLTFTADRSTSSRPQNPDRRPRAQPQARRPRRAGIRRLWGAGGSPAGADVGSGRRRTAPPLRRPGSGRGRGGAGAGPRRVPSSERPAAGPGRTAGAEPAGRGPARAAIAGPAGQRCAPPSRPLAERSRAAGLTGLPQPSLRPPPRPGQRSTSQACGVTAGPSPGRPRRRPASGRTAFTSPPGGSGGHDREPTGSRGPSCPGSAPVRVPEGRPAAGPSSRRSDRQAPAHPWVPASAALLLCGPRSAPSPSSAPAGGPHPPGAVDMRLAGPLRIVALIVAVGLTWIVVSILLGGPGSGFPRIQQLFISPDNSATPEPRARKYKCGLPQPCPEEHLAFRMVSGAANVIGPKICLEDRMLMSSVKDNVGRGLNIALVNGVSGELIEARAFDMWAGDVNDLLKFIRPLHEGTLVFVASYDDPATKMNEETRKLFSDLGSKNVKDLAFRDSWVFVGAKGVQNKSPFEQPLLPSRPLLLRSHTCQAPCEGLGSPRHHPHAWEPPSLVTAMLPPQPHPPQPNQANRLFQCFLEGVFCALSQRATQHPENKCSLWLGSP</sequence>
<reference evidence="11" key="2">
    <citation type="submission" date="2025-08" db="UniProtKB">
        <authorList>
            <consortium name="Ensembl"/>
        </authorList>
    </citation>
    <scope>IDENTIFICATION</scope>
</reference>
<keyword evidence="4" id="KW-0732">Signal</keyword>
<evidence type="ECO:0000256" key="3">
    <source>
        <dbReference type="ARBA" id="ARBA00022525"/>
    </source>
</evidence>
<feature type="compositionally biased region" description="Low complexity" evidence="8">
    <location>
        <begin position="175"/>
        <end position="205"/>
    </location>
</feature>
<dbReference type="CDD" id="cd13940">
    <property type="entry name" value="ILEI_FAM3C"/>
    <property type="match status" value="1"/>
</dbReference>
<feature type="transmembrane region" description="Helical" evidence="9">
    <location>
        <begin position="362"/>
        <end position="382"/>
    </location>
</feature>
<dbReference type="InterPro" id="IPR039477">
    <property type="entry name" value="ILEI/PANDER_dom"/>
</dbReference>
<evidence type="ECO:0000256" key="2">
    <source>
        <dbReference type="ARBA" id="ARBA00010905"/>
    </source>
</evidence>
<evidence type="ECO:0000256" key="6">
    <source>
        <dbReference type="ARBA" id="ARBA00023157"/>
    </source>
</evidence>
<keyword evidence="9" id="KW-0472">Membrane</keyword>
<dbReference type="InterPro" id="IPR039220">
    <property type="entry name" value="FAM3"/>
</dbReference>
<feature type="domain" description="ILEI/PANDER" evidence="10">
    <location>
        <begin position="456"/>
        <end position="543"/>
    </location>
</feature>
<feature type="compositionally biased region" description="Polar residues" evidence="8">
    <location>
        <begin position="84"/>
        <end position="102"/>
    </location>
</feature>
<dbReference type="Ensembl" id="ENSCAFT00040041045.1">
    <property type="protein sequence ID" value="ENSCAFP00040035787.1"/>
    <property type="gene ID" value="ENSCAFG00040021909.1"/>
</dbReference>
<dbReference type="AlphaFoldDB" id="A0A8C0TG74"/>
<evidence type="ECO:0000256" key="1">
    <source>
        <dbReference type="ARBA" id="ARBA00004613"/>
    </source>
</evidence>
<evidence type="ECO:0000256" key="7">
    <source>
        <dbReference type="PROSITE-ProRule" id="PRU01375"/>
    </source>
</evidence>
<dbReference type="Pfam" id="PF15711">
    <property type="entry name" value="ILEI"/>
    <property type="match status" value="1"/>
</dbReference>
<accession>A0A8C0TG74</accession>
<feature type="compositionally biased region" description="Polar residues" evidence="8">
    <location>
        <begin position="56"/>
        <end position="70"/>
    </location>
</feature>
<dbReference type="InterPro" id="IPR039475">
    <property type="entry name" value="ILEI_FAM3C"/>
</dbReference>